<evidence type="ECO:0000313" key="2">
    <source>
        <dbReference type="EMBL" id="EJW78621.1"/>
    </source>
</evidence>
<organism evidence="2 3">
    <name type="scientific">Wuchereria bancrofti</name>
    <dbReference type="NCBI Taxonomy" id="6293"/>
    <lineage>
        <taxon>Eukaryota</taxon>
        <taxon>Metazoa</taxon>
        <taxon>Ecdysozoa</taxon>
        <taxon>Nematoda</taxon>
        <taxon>Chromadorea</taxon>
        <taxon>Rhabditida</taxon>
        <taxon>Spirurina</taxon>
        <taxon>Spiruromorpha</taxon>
        <taxon>Filarioidea</taxon>
        <taxon>Onchocercidae</taxon>
        <taxon>Wuchereria</taxon>
    </lineage>
</organism>
<sequence length="91" mass="10717">MTLGERISPFFQWFRLPRIRAPSLKEEYTIYEEDIPQPIVSTNTAARHRRSHDRTYEITTTTESFHRTVSPPPPPPQQQQQQQQQNGYGGY</sequence>
<dbReference type="Proteomes" id="UP000004810">
    <property type="component" value="Unassembled WGS sequence"/>
</dbReference>
<evidence type="ECO:0000313" key="3">
    <source>
        <dbReference type="Proteomes" id="UP000004810"/>
    </source>
</evidence>
<proteinExistence type="predicted"/>
<dbReference type="AlphaFoldDB" id="J9E8K1"/>
<accession>J9E8K1</accession>
<gene>
    <name evidence="2" type="ORF">WUBG_10472</name>
</gene>
<reference evidence="3" key="1">
    <citation type="submission" date="2012-08" db="EMBL/GenBank/DDBJ databases">
        <title>The Genome Sequence of Wuchereria bancrofti.</title>
        <authorList>
            <person name="Nutman T.B."/>
            <person name="Fink D.L."/>
            <person name="Russ C."/>
            <person name="Young S."/>
            <person name="Zeng Q."/>
            <person name="Koehrsen M."/>
            <person name="Alvarado L."/>
            <person name="Berlin A."/>
            <person name="Chapman S.B."/>
            <person name="Chen Z."/>
            <person name="Freedman E."/>
            <person name="Gellesch M."/>
            <person name="Goldberg J."/>
            <person name="Griggs A."/>
            <person name="Gujja S."/>
            <person name="Heilman E.R."/>
            <person name="Heiman D."/>
            <person name="Hepburn T."/>
            <person name="Howarth C."/>
            <person name="Jen D."/>
            <person name="Larson L."/>
            <person name="Lewis B."/>
            <person name="Mehta T."/>
            <person name="Park D."/>
            <person name="Pearson M."/>
            <person name="Roberts A."/>
            <person name="Saif S."/>
            <person name="Shea T."/>
            <person name="Shenoy N."/>
            <person name="Sisk P."/>
            <person name="Stolte C."/>
            <person name="Sykes S."/>
            <person name="Walk T."/>
            <person name="White J."/>
            <person name="Yandava C."/>
            <person name="Haas B."/>
            <person name="Henn M.R."/>
            <person name="Nusbaum C."/>
            <person name="Birren B."/>
        </authorList>
    </citation>
    <scope>NUCLEOTIDE SEQUENCE [LARGE SCALE GENOMIC DNA]</scope>
    <source>
        <strain evidence="3">NA</strain>
    </source>
</reference>
<name>J9E8K1_WUCBA</name>
<dbReference type="EMBL" id="ADBV01006349">
    <property type="protein sequence ID" value="EJW78621.1"/>
    <property type="molecule type" value="Genomic_DNA"/>
</dbReference>
<evidence type="ECO:0000256" key="1">
    <source>
        <dbReference type="SAM" id="MobiDB-lite"/>
    </source>
</evidence>
<comment type="caution">
    <text evidence="2">The sequence shown here is derived from an EMBL/GenBank/DDBJ whole genome shotgun (WGS) entry which is preliminary data.</text>
</comment>
<protein>
    <submittedName>
        <fullName evidence="2">Uncharacterized protein</fullName>
    </submittedName>
</protein>
<feature type="region of interest" description="Disordered" evidence="1">
    <location>
        <begin position="43"/>
        <end position="91"/>
    </location>
</feature>